<evidence type="ECO:0000256" key="5">
    <source>
        <dbReference type="ARBA" id="ARBA00022723"/>
    </source>
</evidence>
<comment type="catalytic activity">
    <reaction evidence="1">
        <text>4 hydroquinone + O2 = 4 benzosemiquinone + 2 H2O</text>
        <dbReference type="Rhea" id="RHEA:11276"/>
        <dbReference type="ChEBI" id="CHEBI:15377"/>
        <dbReference type="ChEBI" id="CHEBI:15379"/>
        <dbReference type="ChEBI" id="CHEBI:17594"/>
        <dbReference type="ChEBI" id="CHEBI:17977"/>
        <dbReference type="EC" id="1.10.3.2"/>
    </reaction>
</comment>
<dbReference type="Pfam" id="PF07732">
    <property type="entry name" value="Cu-oxidase_3"/>
    <property type="match status" value="1"/>
</dbReference>
<evidence type="ECO:0000256" key="7">
    <source>
        <dbReference type="ARBA" id="ARBA00023008"/>
    </source>
</evidence>
<dbReference type="EC" id="1.10.3.2" evidence="4"/>
<evidence type="ECO:0000256" key="3">
    <source>
        <dbReference type="ARBA" id="ARBA00010609"/>
    </source>
</evidence>
<dbReference type="AlphaFoldDB" id="A0A5N5CXU6"/>
<dbReference type="InterPro" id="IPR045087">
    <property type="entry name" value="Cu-oxidase_fam"/>
</dbReference>
<dbReference type="CDD" id="cd13854">
    <property type="entry name" value="CuRO_1_MaLCC_like"/>
    <property type="match status" value="1"/>
</dbReference>
<evidence type="ECO:0000256" key="6">
    <source>
        <dbReference type="ARBA" id="ARBA00023002"/>
    </source>
</evidence>
<evidence type="ECO:0000256" key="10">
    <source>
        <dbReference type="SAM" id="SignalP"/>
    </source>
</evidence>
<name>A0A5N5CXU6_9PEZI</name>
<dbReference type="GO" id="GO:0005507">
    <property type="term" value="F:copper ion binding"/>
    <property type="evidence" value="ECO:0007669"/>
    <property type="project" value="InterPro"/>
</dbReference>
<evidence type="ECO:0000259" key="13">
    <source>
        <dbReference type="Pfam" id="PF07732"/>
    </source>
</evidence>
<evidence type="ECO:0000256" key="4">
    <source>
        <dbReference type="ARBA" id="ARBA00012297"/>
    </source>
</evidence>
<dbReference type="InterPro" id="IPR011706">
    <property type="entry name" value="Cu-oxidase_C"/>
</dbReference>
<dbReference type="Pfam" id="PF00394">
    <property type="entry name" value="Cu-oxidase"/>
    <property type="match status" value="1"/>
</dbReference>
<evidence type="ECO:0000256" key="1">
    <source>
        <dbReference type="ARBA" id="ARBA00000349"/>
    </source>
</evidence>
<gene>
    <name evidence="14" type="primary">lcc3_1</name>
    <name evidence="14" type="ORF">DBV05_g11153</name>
</gene>
<dbReference type="InterPro" id="IPR008972">
    <property type="entry name" value="Cupredoxin"/>
</dbReference>
<keyword evidence="10" id="KW-0732">Signal</keyword>
<feature type="signal peptide" evidence="10">
    <location>
        <begin position="1"/>
        <end position="22"/>
    </location>
</feature>
<dbReference type="FunFam" id="2.60.40.420:FF:000021">
    <property type="entry name" value="Extracellular dihydrogeodin oxidase/laccase"/>
    <property type="match status" value="1"/>
</dbReference>
<comment type="similarity">
    <text evidence="3">Belongs to the multicopper oxidase family.</text>
</comment>
<feature type="chain" id="PRO_5024958606" description="laccase" evidence="10">
    <location>
        <begin position="23"/>
        <end position="583"/>
    </location>
</feature>
<dbReference type="Proteomes" id="UP000325902">
    <property type="component" value="Unassembled WGS sequence"/>
</dbReference>
<dbReference type="InterPro" id="IPR011707">
    <property type="entry name" value="Cu-oxidase-like_N"/>
</dbReference>
<dbReference type="InterPro" id="IPR033138">
    <property type="entry name" value="Cu_oxidase_CS"/>
</dbReference>
<evidence type="ECO:0000259" key="12">
    <source>
        <dbReference type="Pfam" id="PF07731"/>
    </source>
</evidence>
<evidence type="ECO:0000256" key="8">
    <source>
        <dbReference type="ARBA" id="ARBA00023180"/>
    </source>
</evidence>
<dbReference type="GO" id="GO:0046274">
    <property type="term" value="P:lignin catabolic process"/>
    <property type="evidence" value="ECO:0007669"/>
    <property type="project" value="UniProtKB-KW"/>
</dbReference>
<keyword evidence="9" id="KW-0439">Lignin degradation</keyword>
<keyword evidence="15" id="KW-1185">Reference proteome</keyword>
<feature type="domain" description="Plastocyanin-like" evidence="12">
    <location>
        <begin position="438"/>
        <end position="550"/>
    </location>
</feature>
<evidence type="ECO:0000256" key="9">
    <source>
        <dbReference type="ARBA" id="ARBA00023185"/>
    </source>
</evidence>
<comment type="caution">
    <text evidence="14">The sequence shown here is derived from an EMBL/GenBank/DDBJ whole genome shotgun (WGS) entry which is preliminary data.</text>
</comment>
<feature type="domain" description="Plastocyanin-like" evidence="13">
    <location>
        <begin position="71"/>
        <end position="186"/>
    </location>
</feature>
<dbReference type="PROSITE" id="PS00079">
    <property type="entry name" value="MULTICOPPER_OXIDASE1"/>
    <property type="match status" value="1"/>
</dbReference>
<dbReference type="PANTHER" id="PTHR11709">
    <property type="entry name" value="MULTI-COPPER OXIDASE"/>
    <property type="match status" value="1"/>
</dbReference>
<dbReference type="EMBL" id="VCHE01000148">
    <property type="protein sequence ID" value="KAB2570171.1"/>
    <property type="molecule type" value="Genomic_DNA"/>
</dbReference>
<comment type="cofactor">
    <cofactor evidence="2">
        <name>Cu cation</name>
        <dbReference type="ChEBI" id="CHEBI:23378"/>
    </cofactor>
</comment>
<dbReference type="OrthoDB" id="2121828at2759"/>
<proteinExistence type="inferred from homology"/>
<reference evidence="14 15" key="1">
    <citation type="journal article" date="2019" name="Sci. Rep.">
        <title>A multi-omics analysis of the grapevine pathogen Lasiodiplodia theobromae reveals that temperature affects the expression of virulence- and pathogenicity-related genes.</title>
        <authorList>
            <person name="Felix C."/>
            <person name="Meneses R."/>
            <person name="Goncalves M.F.M."/>
            <person name="Tilleman L."/>
            <person name="Duarte A.S."/>
            <person name="Jorrin-Novo J.V."/>
            <person name="Van de Peer Y."/>
            <person name="Deforce D."/>
            <person name="Van Nieuwerburgh F."/>
            <person name="Esteves A.C."/>
            <person name="Alves A."/>
        </authorList>
    </citation>
    <scope>NUCLEOTIDE SEQUENCE [LARGE SCALE GENOMIC DNA]</scope>
    <source>
        <strain evidence="14 15">LA-SOL3</strain>
    </source>
</reference>
<keyword evidence="8" id="KW-0325">Glycoprotein</keyword>
<keyword evidence="7" id="KW-0186">Copper</keyword>
<dbReference type="PANTHER" id="PTHR11709:SF87">
    <property type="entry name" value="LACCASE"/>
    <property type="match status" value="1"/>
</dbReference>
<dbReference type="PROSITE" id="PS00080">
    <property type="entry name" value="MULTICOPPER_OXIDASE2"/>
    <property type="match status" value="1"/>
</dbReference>
<accession>A0A5N5CXU6</accession>
<evidence type="ECO:0000313" key="15">
    <source>
        <dbReference type="Proteomes" id="UP000325902"/>
    </source>
</evidence>
<dbReference type="GO" id="GO:0052716">
    <property type="term" value="F:hydroquinone:oxygen oxidoreductase activity"/>
    <property type="evidence" value="ECO:0007669"/>
    <property type="project" value="UniProtKB-EC"/>
</dbReference>
<keyword evidence="5" id="KW-0479">Metal-binding</keyword>
<dbReference type="CDD" id="cd13901">
    <property type="entry name" value="CuRO_3_MaLCC_like"/>
    <property type="match status" value="1"/>
</dbReference>
<dbReference type="FunFam" id="2.60.40.420:FF:000045">
    <property type="entry name" value="Laccase 2"/>
    <property type="match status" value="1"/>
</dbReference>
<sequence length="583" mass="63628">MHAFRAWTAAVAFLAPFAAAAALTTNGSSDGQICEHSPNSRRCWAAGLTIDDDATQRWPNTGKIIEYNFDITNTTCNPDGHGSRVCLLINNQYPGPVVSGSWGDTVRITVTNHMQNNGTEIHWHGLRQLGTNPMDGTNGITSCPIAPGGSKTYTFQLTQHGTSWYHSHFSAQWGDGVFGPIVVHGPATADYDVDLGSMMLSDWFYQTAFQTYYTVNANLQLLPTGDLAASGPPPAENILINGTGKSLDGQGEFFITTLKHGQRYRLRLINGAIDNQLLVTLDGHPFEVIAADFVPVQPFTTTQLLLNNGQRYDVIITANQSIGNYWFHANVSDACRSFNQNRGRAIFSYEGSEPGEPDEDLSELNATCDDPQLVPWVPESVPREGFESAVQTLEWDALATGPTAANENIVFWSVNGSSIKVELGEPILSSIYDHGPNGTLPAAANVVNIPHGAEWTYWIIQEPEDSLVPIPHPVHLHGHDFFILGHGSGMWNASVPLNFDNPPRRDTATLPSGGWLLLAFKADNPGAWLMHCHIAWHVSQGLAVTFLEGRDQIPSKPDGYDETCTAWNAYAEDAFWGQSDSGL</sequence>
<keyword evidence="6" id="KW-0560">Oxidoreductase</keyword>
<dbReference type="SUPFAM" id="SSF49503">
    <property type="entry name" value="Cupredoxins"/>
    <property type="match status" value="3"/>
</dbReference>
<organism evidence="14 15">
    <name type="scientific">Lasiodiplodia theobromae</name>
    <dbReference type="NCBI Taxonomy" id="45133"/>
    <lineage>
        <taxon>Eukaryota</taxon>
        <taxon>Fungi</taxon>
        <taxon>Dikarya</taxon>
        <taxon>Ascomycota</taxon>
        <taxon>Pezizomycotina</taxon>
        <taxon>Dothideomycetes</taxon>
        <taxon>Dothideomycetes incertae sedis</taxon>
        <taxon>Botryosphaeriales</taxon>
        <taxon>Botryosphaeriaceae</taxon>
        <taxon>Lasiodiplodia</taxon>
    </lineage>
</organism>
<feature type="domain" description="Plastocyanin-like" evidence="11">
    <location>
        <begin position="198"/>
        <end position="352"/>
    </location>
</feature>
<dbReference type="CDD" id="cd13880">
    <property type="entry name" value="CuRO_2_MaLCC_like"/>
    <property type="match status" value="1"/>
</dbReference>
<dbReference type="Gene3D" id="2.60.40.420">
    <property type="entry name" value="Cupredoxins - blue copper proteins"/>
    <property type="match status" value="3"/>
</dbReference>
<evidence type="ECO:0000256" key="2">
    <source>
        <dbReference type="ARBA" id="ARBA00001935"/>
    </source>
</evidence>
<protein>
    <recommendedName>
        <fullName evidence="4">laccase</fullName>
        <ecNumber evidence="4">1.10.3.2</ecNumber>
    </recommendedName>
</protein>
<dbReference type="InterPro" id="IPR002355">
    <property type="entry name" value="Cu_oxidase_Cu_BS"/>
</dbReference>
<evidence type="ECO:0000259" key="11">
    <source>
        <dbReference type="Pfam" id="PF00394"/>
    </source>
</evidence>
<dbReference type="Pfam" id="PF07731">
    <property type="entry name" value="Cu-oxidase_2"/>
    <property type="match status" value="1"/>
</dbReference>
<dbReference type="InterPro" id="IPR001117">
    <property type="entry name" value="Cu-oxidase_2nd"/>
</dbReference>
<evidence type="ECO:0000313" key="14">
    <source>
        <dbReference type="EMBL" id="KAB2570171.1"/>
    </source>
</evidence>